<comment type="caution">
    <text evidence="2">The sequence shown here is derived from an EMBL/GenBank/DDBJ whole genome shotgun (WGS) entry which is preliminary data.</text>
</comment>
<dbReference type="GO" id="GO:0016829">
    <property type="term" value="F:lyase activity"/>
    <property type="evidence" value="ECO:0007669"/>
    <property type="project" value="UniProtKB-KW"/>
</dbReference>
<organism evidence="2 3">
    <name type="scientific">Jiangella mangrovi</name>
    <dbReference type="NCBI Taxonomy" id="1524084"/>
    <lineage>
        <taxon>Bacteria</taxon>
        <taxon>Bacillati</taxon>
        <taxon>Actinomycetota</taxon>
        <taxon>Actinomycetes</taxon>
        <taxon>Jiangellales</taxon>
        <taxon>Jiangellaceae</taxon>
        <taxon>Jiangella</taxon>
    </lineage>
</organism>
<keyword evidence="2" id="KW-0456">Lyase</keyword>
<dbReference type="InterPro" id="IPR037523">
    <property type="entry name" value="VOC_core"/>
</dbReference>
<evidence type="ECO:0000313" key="2">
    <source>
        <dbReference type="EMBL" id="MBB5789969.1"/>
    </source>
</evidence>
<name>A0A7W9GUE2_9ACTN</name>
<dbReference type="PROSITE" id="PS51819">
    <property type="entry name" value="VOC"/>
    <property type="match status" value="1"/>
</dbReference>
<dbReference type="InterPro" id="IPR052164">
    <property type="entry name" value="Anthracycline_SecMetBiosynth"/>
</dbReference>
<dbReference type="PANTHER" id="PTHR33993">
    <property type="entry name" value="GLYOXALASE-RELATED"/>
    <property type="match status" value="1"/>
</dbReference>
<sequence length="134" mass="14347">MTHDVVWWEIETPDPAGARAFYGALFGWTFERAFDGPGSELGRDYWLIRRGDGDGVGRGIGGLQAALPGQPAPAAGVRLYVRVDDLEATVARAVALGAVSERGRTLLGGDDHWFANVRDPQGISLGLWTSRPAA</sequence>
<gene>
    <name evidence="2" type="ORF">HD601_004544</name>
</gene>
<accession>A0A7W9GUE2</accession>
<evidence type="ECO:0000313" key="3">
    <source>
        <dbReference type="Proteomes" id="UP000542813"/>
    </source>
</evidence>
<keyword evidence="3" id="KW-1185">Reference proteome</keyword>
<dbReference type="RefSeq" id="WP_184825694.1">
    <property type="nucleotide sequence ID" value="NZ_JACHMM010000001.1"/>
</dbReference>
<dbReference type="Pfam" id="PF18029">
    <property type="entry name" value="Glyoxalase_6"/>
    <property type="match status" value="1"/>
</dbReference>
<dbReference type="AlphaFoldDB" id="A0A7W9GUE2"/>
<dbReference type="EMBL" id="JACHMM010000001">
    <property type="protein sequence ID" value="MBB5789969.1"/>
    <property type="molecule type" value="Genomic_DNA"/>
</dbReference>
<proteinExistence type="predicted"/>
<dbReference type="Gene3D" id="3.10.180.10">
    <property type="entry name" value="2,3-Dihydroxybiphenyl 1,2-Dioxygenase, domain 1"/>
    <property type="match status" value="1"/>
</dbReference>
<dbReference type="SUPFAM" id="SSF54593">
    <property type="entry name" value="Glyoxalase/Bleomycin resistance protein/Dihydroxybiphenyl dioxygenase"/>
    <property type="match status" value="1"/>
</dbReference>
<reference evidence="2 3" key="1">
    <citation type="submission" date="2020-08" db="EMBL/GenBank/DDBJ databases">
        <title>Sequencing the genomes of 1000 actinobacteria strains.</title>
        <authorList>
            <person name="Klenk H.-P."/>
        </authorList>
    </citation>
    <scope>NUCLEOTIDE SEQUENCE [LARGE SCALE GENOMIC DNA]</scope>
    <source>
        <strain evidence="2 3">DSM 102122</strain>
    </source>
</reference>
<dbReference type="InterPro" id="IPR041581">
    <property type="entry name" value="Glyoxalase_6"/>
</dbReference>
<dbReference type="Proteomes" id="UP000542813">
    <property type="component" value="Unassembled WGS sequence"/>
</dbReference>
<dbReference type="PANTHER" id="PTHR33993:SF14">
    <property type="entry name" value="GB|AAF24581.1"/>
    <property type="match status" value="1"/>
</dbReference>
<dbReference type="InterPro" id="IPR029068">
    <property type="entry name" value="Glyas_Bleomycin-R_OHBP_Dase"/>
</dbReference>
<evidence type="ECO:0000259" key="1">
    <source>
        <dbReference type="PROSITE" id="PS51819"/>
    </source>
</evidence>
<protein>
    <submittedName>
        <fullName evidence="2">Putative enzyme related to lactoylglutathione lyase</fullName>
    </submittedName>
</protein>
<feature type="domain" description="VOC" evidence="1">
    <location>
        <begin position="4"/>
        <end position="130"/>
    </location>
</feature>